<evidence type="ECO:0000313" key="2">
    <source>
        <dbReference type="Proteomes" id="UP000660680"/>
    </source>
</evidence>
<gene>
    <name evidence="1" type="ORF">GCM10010171_65250</name>
</gene>
<name>A0A918GTL7_9PSEU</name>
<keyword evidence="2" id="KW-1185">Reference proteome</keyword>
<reference evidence="1" key="1">
    <citation type="journal article" date="2014" name="Int. J. Syst. Evol. Microbiol.">
        <title>Complete genome sequence of Corynebacterium casei LMG S-19264T (=DSM 44701T), isolated from a smear-ripened cheese.</title>
        <authorList>
            <consortium name="US DOE Joint Genome Institute (JGI-PGF)"/>
            <person name="Walter F."/>
            <person name="Albersmeier A."/>
            <person name="Kalinowski J."/>
            <person name="Ruckert C."/>
        </authorList>
    </citation>
    <scope>NUCLEOTIDE SEQUENCE</scope>
    <source>
        <strain evidence="1">JCM 3276</strain>
    </source>
</reference>
<accession>A0A918GTL7</accession>
<evidence type="ECO:0000313" key="1">
    <source>
        <dbReference type="EMBL" id="GGS61392.1"/>
    </source>
</evidence>
<organism evidence="1 2">
    <name type="scientific">Actinokineospora fastidiosa</name>
    <dbReference type="NCBI Taxonomy" id="1816"/>
    <lineage>
        <taxon>Bacteria</taxon>
        <taxon>Bacillati</taxon>
        <taxon>Actinomycetota</taxon>
        <taxon>Actinomycetes</taxon>
        <taxon>Pseudonocardiales</taxon>
        <taxon>Pseudonocardiaceae</taxon>
        <taxon>Actinokineospora</taxon>
    </lineage>
</organism>
<protein>
    <submittedName>
        <fullName evidence="1">Uncharacterized protein</fullName>
    </submittedName>
</protein>
<dbReference type="Proteomes" id="UP000660680">
    <property type="component" value="Unassembled WGS sequence"/>
</dbReference>
<sequence>MSGIQVHRGKVSWWDGSVTTLCGIKWSKQEAKARRVTTWFSKLTCPACIAALKGGKR</sequence>
<dbReference type="RefSeq" id="WP_189214493.1">
    <property type="nucleotide sequence ID" value="NZ_BMRB01000016.1"/>
</dbReference>
<dbReference type="AlphaFoldDB" id="A0A918GTL7"/>
<comment type="caution">
    <text evidence="1">The sequence shown here is derived from an EMBL/GenBank/DDBJ whole genome shotgun (WGS) entry which is preliminary data.</text>
</comment>
<reference evidence="1" key="2">
    <citation type="submission" date="2020-09" db="EMBL/GenBank/DDBJ databases">
        <authorList>
            <person name="Sun Q."/>
            <person name="Ohkuma M."/>
        </authorList>
    </citation>
    <scope>NUCLEOTIDE SEQUENCE</scope>
    <source>
        <strain evidence="1">JCM 3276</strain>
    </source>
</reference>
<proteinExistence type="predicted"/>
<dbReference type="EMBL" id="BMRB01000016">
    <property type="protein sequence ID" value="GGS61392.1"/>
    <property type="molecule type" value="Genomic_DNA"/>
</dbReference>